<feature type="domain" description="MBD" evidence="16">
    <location>
        <begin position="1495"/>
        <end position="1561"/>
    </location>
</feature>
<feature type="compositionally biased region" description="Acidic residues" evidence="14">
    <location>
        <begin position="607"/>
        <end position="630"/>
    </location>
</feature>
<dbReference type="InterPro" id="IPR041291">
    <property type="entry name" value="TUDOR_5"/>
</dbReference>
<dbReference type="InterPro" id="IPR051516">
    <property type="entry name" value="SETDB_methyltransferase"/>
</dbReference>
<dbReference type="GO" id="GO:0003677">
    <property type="term" value="F:DNA binding"/>
    <property type="evidence" value="ECO:0007669"/>
    <property type="project" value="InterPro"/>
</dbReference>
<keyword evidence="3" id="KW-0489">Methyltransferase</keyword>
<dbReference type="Pfam" id="PF18358">
    <property type="entry name" value="Tudor_4"/>
    <property type="match status" value="1"/>
</dbReference>
<evidence type="ECO:0000256" key="6">
    <source>
        <dbReference type="ARBA" id="ARBA00022723"/>
    </source>
</evidence>
<evidence type="ECO:0000259" key="16">
    <source>
        <dbReference type="PROSITE" id="PS50982"/>
    </source>
</evidence>
<feature type="region of interest" description="Disordered" evidence="14">
    <location>
        <begin position="1929"/>
        <end position="1958"/>
    </location>
</feature>
<dbReference type="GO" id="GO:0046974">
    <property type="term" value="F:histone H3K9 methyltransferase activity"/>
    <property type="evidence" value="ECO:0007669"/>
    <property type="project" value="TreeGrafter"/>
</dbReference>
<feature type="region of interest" description="Disordered" evidence="14">
    <location>
        <begin position="602"/>
        <end position="659"/>
    </location>
</feature>
<dbReference type="SUPFAM" id="SSF54171">
    <property type="entry name" value="DNA-binding domain"/>
    <property type="match status" value="1"/>
</dbReference>
<keyword evidence="18" id="KW-1185">Reference proteome</keyword>
<dbReference type="SMART" id="SM00391">
    <property type="entry name" value="MBD"/>
    <property type="match status" value="1"/>
</dbReference>
<proteinExistence type="predicted"/>
<dbReference type="Gene3D" id="3.30.890.10">
    <property type="entry name" value="Methyl-cpg-binding Protein 2, Chain A"/>
    <property type="match status" value="1"/>
</dbReference>
<dbReference type="PROSITE" id="PS50982">
    <property type="entry name" value="MBD"/>
    <property type="match status" value="1"/>
</dbReference>
<feature type="non-terminal residue" evidence="17">
    <location>
        <position position="1958"/>
    </location>
</feature>
<keyword evidence="11" id="KW-0804">Transcription</keyword>
<keyword evidence="8" id="KW-0862">Zinc</keyword>
<dbReference type="Pfam" id="PF01429">
    <property type="entry name" value="MBD"/>
    <property type="match status" value="1"/>
</dbReference>
<evidence type="ECO:0008006" key="19">
    <source>
        <dbReference type="Google" id="ProtNLM"/>
    </source>
</evidence>
<dbReference type="PROSITE" id="PS50867">
    <property type="entry name" value="PRE_SET"/>
    <property type="match status" value="1"/>
</dbReference>
<feature type="compositionally biased region" description="Basic and acidic residues" evidence="14">
    <location>
        <begin position="860"/>
        <end position="875"/>
    </location>
</feature>
<dbReference type="InterPro" id="IPR041292">
    <property type="entry name" value="Tudor_4"/>
</dbReference>
<evidence type="ECO:0000256" key="9">
    <source>
        <dbReference type="ARBA" id="ARBA00022853"/>
    </source>
</evidence>
<dbReference type="CDD" id="cd01395">
    <property type="entry name" value="HMT_MBD"/>
    <property type="match status" value="1"/>
</dbReference>
<dbReference type="InterPro" id="IPR016177">
    <property type="entry name" value="DNA-bd_dom_sf"/>
</dbReference>
<dbReference type="Proteomes" id="UP000838878">
    <property type="component" value="Chromosome 1"/>
</dbReference>
<evidence type="ECO:0000256" key="8">
    <source>
        <dbReference type="ARBA" id="ARBA00022833"/>
    </source>
</evidence>
<dbReference type="InterPro" id="IPR001739">
    <property type="entry name" value="Methyl_CpG_DNA-bd"/>
</dbReference>
<evidence type="ECO:0000256" key="7">
    <source>
        <dbReference type="ARBA" id="ARBA00022737"/>
    </source>
</evidence>
<dbReference type="GO" id="GO:0032259">
    <property type="term" value="P:methylation"/>
    <property type="evidence" value="ECO:0007669"/>
    <property type="project" value="UniProtKB-KW"/>
</dbReference>
<feature type="coiled-coil region" evidence="13">
    <location>
        <begin position="443"/>
        <end position="473"/>
    </location>
</feature>
<evidence type="ECO:0000313" key="18">
    <source>
        <dbReference type="Proteomes" id="UP000838878"/>
    </source>
</evidence>
<dbReference type="GO" id="GO:0008270">
    <property type="term" value="F:zinc ion binding"/>
    <property type="evidence" value="ECO:0007669"/>
    <property type="project" value="InterPro"/>
</dbReference>
<keyword evidence="7" id="KW-0677">Repeat</keyword>
<feature type="compositionally biased region" description="Basic and acidic residues" evidence="14">
    <location>
        <begin position="1769"/>
        <end position="1779"/>
    </location>
</feature>
<keyword evidence="4" id="KW-0808">Transferase</keyword>
<keyword evidence="12" id="KW-0539">Nucleus</keyword>
<evidence type="ECO:0000256" key="13">
    <source>
        <dbReference type="SAM" id="Coils"/>
    </source>
</evidence>
<feature type="compositionally biased region" description="Acidic residues" evidence="14">
    <location>
        <begin position="1867"/>
        <end position="1880"/>
    </location>
</feature>
<evidence type="ECO:0000313" key="17">
    <source>
        <dbReference type="EMBL" id="CAH0712957.1"/>
    </source>
</evidence>
<gene>
    <name evidence="17" type="ORF">BINO364_LOCUS168</name>
</gene>
<reference evidence="17" key="1">
    <citation type="submission" date="2021-12" db="EMBL/GenBank/DDBJ databases">
        <authorList>
            <person name="Martin H S."/>
        </authorList>
    </citation>
    <scope>NUCLEOTIDE SEQUENCE</scope>
</reference>
<dbReference type="GO" id="GO:0010629">
    <property type="term" value="P:negative regulation of gene expression"/>
    <property type="evidence" value="ECO:0007669"/>
    <property type="project" value="TreeGrafter"/>
</dbReference>
<feature type="region of interest" description="Disordered" evidence="14">
    <location>
        <begin position="220"/>
        <end position="262"/>
    </location>
</feature>
<evidence type="ECO:0000256" key="4">
    <source>
        <dbReference type="ARBA" id="ARBA00022679"/>
    </source>
</evidence>
<feature type="compositionally biased region" description="Basic and acidic residues" evidence="14">
    <location>
        <begin position="1830"/>
        <end position="1866"/>
    </location>
</feature>
<dbReference type="PANTHER" id="PTHR46024:SF1">
    <property type="entry name" value="HISTONE-LYSINE N-METHYLTRANSFERASE EGGLESS"/>
    <property type="match status" value="1"/>
</dbReference>
<keyword evidence="2" id="KW-0678">Repressor</keyword>
<keyword evidence="13" id="KW-0175">Coiled coil</keyword>
<feature type="region of interest" description="Disordered" evidence="14">
    <location>
        <begin position="1766"/>
        <end position="1882"/>
    </location>
</feature>
<evidence type="ECO:0000259" key="15">
    <source>
        <dbReference type="PROSITE" id="PS50867"/>
    </source>
</evidence>
<evidence type="ECO:0000256" key="3">
    <source>
        <dbReference type="ARBA" id="ARBA00022603"/>
    </source>
</evidence>
<dbReference type="InterPro" id="IPR047232">
    <property type="entry name" value="SETDB1/2-like_MBD"/>
</dbReference>
<protein>
    <recommendedName>
        <fullName evidence="19">Histone-lysine N-methyltransferase eggless</fullName>
    </recommendedName>
</protein>
<feature type="compositionally biased region" description="Polar residues" evidence="14">
    <location>
        <begin position="253"/>
        <end position="262"/>
    </location>
</feature>
<dbReference type="GO" id="GO:0070828">
    <property type="term" value="P:heterochromatin organization"/>
    <property type="evidence" value="ECO:0007669"/>
    <property type="project" value="TreeGrafter"/>
</dbReference>
<dbReference type="GO" id="GO:0005634">
    <property type="term" value="C:nucleus"/>
    <property type="evidence" value="ECO:0007669"/>
    <property type="project" value="UniProtKB-SubCell"/>
</dbReference>
<feature type="coiled-coil region" evidence="13">
    <location>
        <begin position="1012"/>
        <end position="1046"/>
    </location>
</feature>
<evidence type="ECO:0000256" key="12">
    <source>
        <dbReference type="ARBA" id="ARBA00023242"/>
    </source>
</evidence>
<feature type="compositionally biased region" description="Polar residues" evidence="14">
    <location>
        <begin position="632"/>
        <end position="646"/>
    </location>
</feature>
<accession>A0A8S4HVT7</accession>
<keyword evidence="6" id="KW-0479">Metal-binding</keyword>
<feature type="region of interest" description="Disordered" evidence="14">
    <location>
        <begin position="672"/>
        <end position="725"/>
    </location>
</feature>
<feature type="domain" description="Pre-SET" evidence="15">
    <location>
        <begin position="1623"/>
        <end position="1693"/>
    </location>
</feature>
<feature type="compositionally biased region" description="Basic and acidic residues" evidence="14">
    <location>
        <begin position="742"/>
        <end position="755"/>
    </location>
</feature>
<dbReference type="InterPro" id="IPR046341">
    <property type="entry name" value="SET_dom_sf"/>
</dbReference>
<organism evidence="17 18">
    <name type="scientific">Brenthis ino</name>
    <name type="common">lesser marbled fritillary</name>
    <dbReference type="NCBI Taxonomy" id="405034"/>
    <lineage>
        <taxon>Eukaryota</taxon>
        <taxon>Metazoa</taxon>
        <taxon>Ecdysozoa</taxon>
        <taxon>Arthropoda</taxon>
        <taxon>Hexapoda</taxon>
        <taxon>Insecta</taxon>
        <taxon>Pterygota</taxon>
        <taxon>Neoptera</taxon>
        <taxon>Endopterygota</taxon>
        <taxon>Lepidoptera</taxon>
        <taxon>Glossata</taxon>
        <taxon>Ditrysia</taxon>
        <taxon>Papilionoidea</taxon>
        <taxon>Nymphalidae</taxon>
        <taxon>Heliconiinae</taxon>
        <taxon>Argynnini</taxon>
        <taxon>Brenthis</taxon>
    </lineage>
</organism>
<dbReference type="CDD" id="cd21181">
    <property type="entry name" value="Tudor_SETDB1_rpt2"/>
    <property type="match status" value="1"/>
</dbReference>
<dbReference type="SMART" id="SM00468">
    <property type="entry name" value="PreSET"/>
    <property type="match status" value="1"/>
</dbReference>
<feature type="region of interest" description="Disordered" evidence="14">
    <location>
        <begin position="562"/>
        <end position="581"/>
    </location>
</feature>
<dbReference type="SUPFAM" id="SSF82199">
    <property type="entry name" value="SET domain"/>
    <property type="match status" value="1"/>
</dbReference>
<name>A0A8S4HVT7_9NEOP</name>
<evidence type="ECO:0000256" key="10">
    <source>
        <dbReference type="ARBA" id="ARBA00023015"/>
    </source>
</evidence>
<dbReference type="PANTHER" id="PTHR46024">
    <property type="entry name" value="HISTONE-LYSINE N-METHYLTRANSFERASE EGGLESS"/>
    <property type="match status" value="1"/>
</dbReference>
<dbReference type="InterPro" id="IPR007728">
    <property type="entry name" value="Pre-SET_dom"/>
</dbReference>
<feature type="compositionally biased region" description="Basic and acidic residues" evidence="14">
    <location>
        <begin position="810"/>
        <end position="842"/>
    </location>
</feature>
<keyword evidence="5" id="KW-0949">S-adenosyl-L-methionine</keyword>
<dbReference type="Pfam" id="PF05033">
    <property type="entry name" value="Pre-SET"/>
    <property type="match status" value="1"/>
</dbReference>
<keyword evidence="9" id="KW-0156">Chromatin regulator</keyword>
<sequence length="1958" mass="221793">MSSAEKKINSPVYDKENEKTRIQSLIEKELDLEESILNEELSDIALDQAIIGEQSKKVEDVIEKNLEDILLNNMGDKPSELGDSDNQDDDLKLRWEDDLEEEAALLEDPIDKSGVESCKIDLTFQEDVIQTIEDEEKFLDALDEVNEAKDSVPSSVVGTPFAPKTAHGLNKPDMMLEIPTQELIECSDDEADLMNNLEMSPDEVSEVSNDNSKDIDEDILLGTDEEKSNENLIDSKSNEINDNDDEVDDNDDMTTSGNDTSLQQQILTEENIIKETFIEPDPEAETKLAVDILSKELNASYTRNLIDQEEYFLLGDDSIDVAENKLLQDSETKETNKLEILQASSEIVTLDTEFIQQEDNIEVNEEILDDRDVNKDDCGDSLLSLIESESDKNKSVAIVGITDDAQEPSVEAMECDVENIKESEESVFPILSNIQIDTKLIEKDNLNQNIKDMNDINMDLEEQSEEMSKEDNTMHDQITEVQEIFKGKKEQDQDQAVQESLEKQQSNTILEQQLTDTTHSVTELQKTAMEISEPQPSTSFAVEIKSNFPEVSEIIDNQDVESNIPQPCTSFSIDNENSTFGSPIAQNDVSEMSDSLGLLAESSRVVEDDEYDEDGDGDDDDDFDNYDDESSFPVTAENSEDSNAQHSETDTKLEVPDKDNFEFTISDVVSDSYDKKTDWNNETEVDQKQQIKETDVKEDSNECKLEEDSRDTEREHSSDVCDTNVDVKADSILKNLLINNENSRETSSAKDKKLPDGATTQDNVVNIVDLEESSSDEEKGSDQVPTEEISTSTDKLEATIEDTTTYNKDVQIETKKSPKKSDKKTEQAKSEIESVNENENKKTQSGLEVYNLDSDEEDSVENKMEVDNKASEDKKEIEQLSVDTPKCINKLCSHTSRNFYIANIQAINFYEADKKKRLYVCETCADAVEERNQELIAGVKNFTPLLELSFKKCREDLVEISDSESEEEVEFDDRDQQMIGEGGAKIIEQQLAAMINETWEKFKMDARLAQSKDALQVEMSRIQKESQELNDLLNECQAATDKLRNDLYSTFEPKIVELPTLVVFDTPNCSYSCTNSSKGAEEKLIKDAASLKLKRGRSPSKDIPSKRPAIPLGYTPLEDKTNIESIEHTGDKLDDDSTDVAVVKLSAESAPKDLPPSGEVTFAPLKVGMTVYAMKNTSGSWLKARIVEIIPKGGANAFTACRVKFEHRVSKQPFKTLPARHLAYFEPPDVRMTIGRRVIALFKDVNKRESFYSGIVAEIPNPVNSYRYLIFFDDGYAQYAPHAHTRLVCECAALVWEEVQSFSREFVRQYLLAYPERPMVRLHAGQNLKTEWRGKWLPSRVLRVDASLVEVQFLKVARREWIYRGSTRLAPLYLEFKAAERHRPRAMPRTQPQSRSNMPYVEYTRSDEQNKASDNQSQQIIIQQQNEELRRQRAVAKKSTTAPLQTTAYASSNLDNVCSRVVYYTPKNAVKPLKMVPHICSPKCKRKDVLALKDLRTYNPLAKPLLSGWERQIVRWKCHKEVMYRAPCGRRLRDMRELHKYLRDIQSDMAVDLFDFSPSTHCLAEFVLNKCFVGKKDLSHGKENVPVPCVNYYDDSLPEFCSYNTERTPTAGVPLNLDPEFLCGCDCEDDCEDKTKCACWKMTLEGAKTIGLEGDNVGYAYKRLPEPLPSGIYECNSRCKCKHTCLNRVAQHPLQLKLQVFKTGNRGWGIRALNDIPKGAFLCVYAGNLLTDATANLDGLNEGDEYLAELDYIEVVEQMKEGYEEDIPENIKKLDKKESSQQPSEESEDELSSEGESNNSNYDQEDDDFQPGYISNSVSEFNKRLRRRDSKKDKEEANQKEKEKEKETEKKEKETEKKEKEEKETNPDEECITISDDEEVPLVSENNIPASLIVKAVDDQHLDNEHEYNESVLTRVSSVEPYIIASNIAPPILKPGNNLPERPSLPEGPMNDVSVDAE</sequence>
<feature type="compositionally biased region" description="Basic and acidic residues" evidence="14">
    <location>
        <begin position="647"/>
        <end position="659"/>
    </location>
</feature>
<evidence type="ECO:0000256" key="14">
    <source>
        <dbReference type="SAM" id="MobiDB-lite"/>
    </source>
</evidence>
<feature type="compositionally biased region" description="Acidic residues" evidence="14">
    <location>
        <begin position="241"/>
        <end position="252"/>
    </location>
</feature>
<evidence type="ECO:0000256" key="11">
    <source>
        <dbReference type="ARBA" id="ARBA00023163"/>
    </source>
</evidence>
<dbReference type="Pfam" id="PF18359">
    <property type="entry name" value="Tudor_5"/>
    <property type="match status" value="1"/>
</dbReference>
<dbReference type="Gene3D" id="2.170.270.10">
    <property type="entry name" value="SET domain"/>
    <property type="match status" value="1"/>
</dbReference>
<keyword evidence="10" id="KW-0805">Transcription regulation</keyword>
<dbReference type="Gene3D" id="2.30.30.140">
    <property type="match status" value="2"/>
</dbReference>
<dbReference type="EMBL" id="OV170221">
    <property type="protein sequence ID" value="CAH0712957.1"/>
    <property type="molecule type" value="Genomic_DNA"/>
</dbReference>
<evidence type="ECO:0000256" key="2">
    <source>
        <dbReference type="ARBA" id="ARBA00022491"/>
    </source>
</evidence>
<feature type="region of interest" description="Disordered" evidence="14">
    <location>
        <begin position="737"/>
        <end position="875"/>
    </location>
</feature>
<dbReference type="OrthoDB" id="5792673at2759"/>
<evidence type="ECO:0000256" key="1">
    <source>
        <dbReference type="ARBA" id="ARBA00004123"/>
    </source>
</evidence>
<evidence type="ECO:0000256" key="5">
    <source>
        <dbReference type="ARBA" id="ARBA00022691"/>
    </source>
</evidence>
<comment type="subcellular location">
    <subcellularLocation>
        <location evidence="1">Nucleus</location>
    </subcellularLocation>
</comment>